<gene>
    <name evidence="9" type="ORF">AADV58_13145</name>
</gene>
<accession>A0ABZ2XI02</accession>
<protein>
    <recommendedName>
        <fullName evidence="7">Protein CyaE</fullName>
    </recommendedName>
</protein>
<dbReference type="InterPro" id="IPR051906">
    <property type="entry name" value="TolC-like"/>
</dbReference>
<evidence type="ECO:0000256" key="4">
    <source>
        <dbReference type="ARBA" id="ARBA00022692"/>
    </source>
</evidence>
<feature type="signal peptide" evidence="8">
    <location>
        <begin position="1"/>
        <end position="22"/>
    </location>
</feature>
<dbReference type="PANTHER" id="PTHR30026">
    <property type="entry name" value="OUTER MEMBRANE PROTEIN TOLC"/>
    <property type="match status" value="1"/>
</dbReference>
<reference evidence="9 10" key="1">
    <citation type="submission" date="2024-04" db="EMBL/GenBank/DDBJ databases">
        <title>Dissimilatory iodate-reducing microorganisms contribute to the enrichment of iodine in groundwater.</title>
        <authorList>
            <person name="Jiang Z."/>
        </authorList>
    </citation>
    <scope>NUCLEOTIDE SEQUENCE [LARGE SCALE GENOMIC DNA]</scope>
    <source>
        <strain evidence="9 10">NCP973</strain>
    </source>
</reference>
<keyword evidence="10" id="KW-1185">Reference proteome</keyword>
<keyword evidence="6 7" id="KW-0998">Cell outer membrane</keyword>
<dbReference type="Gene3D" id="1.20.1600.10">
    <property type="entry name" value="Outer membrane efflux proteins (OEP)"/>
    <property type="match status" value="1"/>
</dbReference>
<dbReference type="Pfam" id="PF02321">
    <property type="entry name" value="OEP"/>
    <property type="match status" value="2"/>
</dbReference>
<evidence type="ECO:0000313" key="10">
    <source>
        <dbReference type="Proteomes" id="UP001479520"/>
    </source>
</evidence>
<organism evidence="9 10">
    <name type="scientific">Azonexus hydrophilus</name>
    <dbReference type="NCBI Taxonomy" id="418702"/>
    <lineage>
        <taxon>Bacteria</taxon>
        <taxon>Pseudomonadati</taxon>
        <taxon>Pseudomonadota</taxon>
        <taxon>Betaproteobacteria</taxon>
        <taxon>Rhodocyclales</taxon>
        <taxon>Azonexaceae</taxon>
        <taxon>Azonexus</taxon>
    </lineage>
</organism>
<feature type="chain" id="PRO_5045978043" description="Protein CyaE" evidence="8">
    <location>
        <begin position="23"/>
        <end position="462"/>
    </location>
</feature>
<dbReference type="PIRSF" id="PIRSF001892">
    <property type="entry name" value="CyaE"/>
    <property type="match status" value="1"/>
</dbReference>
<comment type="subcellular location">
    <subcellularLocation>
        <location evidence="7">Cell outer membrane</location>
        <topology evidence="7">Peripheral membrane protein</topology>
    </subcellularLocation>
</comment>
<keyword evidence="4" id="KW-0812">Transmembrane</keyword>
<dbReference type="RefSeq" id="WP_341743410.1">
    <property type="nucleotide sequence ID" value="NZ_CP151406.1"/>
</dbReference>
<dbReference type="Proteomes" id="UP001479520">
    <property type="component" value="Chromosome"/>
</dbReference>
<evidence type="ECO:0000256" key="1">
    <source>
        <dbReference type="ARBA" id="ARBA00007613"/>
    </source>
</evidence>
<comment type="similarity">
    <text evidence="1 7">Belongs to the outer membrane factor (OMF) (TC 1.B.17) family.</text>
</comment>
<evidence type="ECO:0000256" key="5">
    <source>
        <dbReference type="ARBA" id="ARBA00023136"/>
    </source>
</evidence>
<keyword evidence="7" id="KW-0354">Hemolysis</keyword>
<dbReference type="PANTHER" id="PTHR30026:SF21">
    <property type="entry name" value="SLR1270 PROTEIN"/>
    <property type="match status" value="1"/>
</dbReference>
<name>A0ABZ2XI02_9RHOO</name>
<keyword evidence="2 7" id="KW-0813">Transport</keyword>
<proteinExistence type="inferred from homology"/>
<sequence length="462" mass="48807">MRILLRNLGVLLVGLAGSVGQAQTLTDPLRTEAMLPLRSAHALAARVGELPCADQLPAAPLSALDAVDLALCNHPQTREQWASARAQAAQVGVARSGWLPSVDGRAGVTRNFNETRNLTQQSASLSLSWLLLDGGQRAAGIDNATRLLDAALATRDATVQTLFLSALQTYHGAQAARAAVQAALEAERSAQESLAAAELRYRVGAGTPAERLQAQTAASQARLNRQRAEGEARSALGSLANALGLQAQTPLQLAEMSPVSGDAGFRKDLDTLIAAAIERRPDLKAAEAQVLAAEASVTAARAQGLPTLSLAAGPNWQRVDGVTNRSGAIGLTLNVPLFSGFDTTYRVRAAEAQQEARAAQRDRIRNQVALDVWKAYHSLNTATEALQTTRDLIASAEQSERVALGRYKAGVGSVLDLLSAQTALAQARVQRIQAELDWNIYRAALAQSMGALDYTLLQAAGE</sequence>
<evidence type="ECO:0000256" key="8">
    <source>
        <dbReference type="SAM" id="SignalP"/>
    </source>
</evidence>
<keyword evidence="5 7" id="KW-0472">Membrane</keyword>
<evidence type="ECO:0000256" key="7">
    <source>
        <dbReference type="PIRNR" id="PIRNR001892"/>
    </source>
</evidence>
<dbReference type="InterPro" id="IPR003423">
    <property type="entry name" value="OMP_efflux"/>
</dbReference>
<dbReference type="SUPFAM" id="SSF56954">
    <property type="entry name" value="Outer membrane efflux proteins (OEP)"/>
    <property type="match status" value="1"/>
</dbReference>
<keyword evidence="7" id="KW-0204">Cytolysis</keyword>
<keyword evidence="3" id="KW-1134">Transmembrane beta strand</keyword>
<comment type="function">
    <text evidence="7">CyaE is necessary for transport of calmodulin-sensitive adenylate cyclase-hemolysin (cyclolysin).</text>
</comment>
<evidence type="ECO:0000256" key="3">
    <source>
        <dbReference type="ARBA" id="ARBA00022452"/>
    </source>
</evidence>
<dbReference type="InterPro" id="IPR028351">
    <property type="entry name" value="CyaE"/>
</dbReference>
<dbReference type="EMBL" id="CP151406">
    <property type="protein sequence ID" value="WZJ20886.1"/>
    <property type="molecule type" value="Genomic_DNA"/>
</dbReference>
<keyword evidence="8" id="KW-0732">Signal</keyword>
<evidence type="ECO:0000256" key="2">
    <source>
        <dbReference type="ARBA" id="ARBA00022448"/>
    </source>
</evidence>
<evidence type="ECO:0000256" key="6">
    <source>
        <dbReference type="ARBA" id="ARBA00023237"/>
    </source>
</evidence>
<evidence type="ECO:0000313" key="9">
    <source>
        <dbReference type="EMBL" id="WZJ20886.1"/>
    </source>
</evidence>